<name>A0ABP3CRJ5_9GAMM</name>
<dbReference type="Proteomes" id="UP001501476">
    <property type="component" value="Unassembled WGS sequence"/>
</dbReference>
<dbReference type="Gene3D" id="3.40.50.150">
    <property type="entry name" value="Vaccinia Virus protein VP39"/>
    <property type="match status" value="1"/>
</dbReference>
<protein>
    <recommendedName>
        <fullName evidence="3">Class I SAM-dependent methyltransferase</fullName>
    </recommendedName>
</protein>
<reference evidence="2" key="1">
    <citation type="journal article" date="2019" name="Int. J. Syst. Evol. Microbiol.">
        <title>The Global Catalogue of Microorganisms (GCM) 10K type strain sequencing project: providing services to taxonomists for standard genome sequencing and annotation.</title>
        <authorList>
            <consortium name="The Broad Institute Genomics Platform"/>
            <consortium name="The Broad Institute Genome Sequencing Center for Infectious Disease"/>
            <person name="Wu L."/>
            <person name="Ma J."/>
        </authorList>
    </citation>
    <scope>NUCLEOTIDE SEQUENCE [LARGE SCALE GENOMIC DNA]</scope>
    <source>
        <strain evidence="2">JCM 6886</strain>
    </source>
</reference>
<sequence length="211" mass="24263">MGLVNFGIPDRETEYLKSALNLNVFVEGGTYRGGTAQKMSHTFNKVITIEKSDAMYEQAKEKLSSIENITMLKGDTREHLHHILKENDNILFWLDAHWSGGETYGENDECPLISELEIIFSYEKNHVILVDDARCFLSPPPKPHNYNNWPSLIDIMHVLPRDWEMAVFEDVIYIFPHTVSLGFKKLLQDLITHQSKSSSTLLSYLFQKVGM</sequence>
<dbReference type="SUPFAM" id="SSF53335">
    <property type="entry name" value="S-adenosyl-L-methionine-dependent methyltransferases"/>
    <property type="match status" value="1"/>
</dbReference>
<keyword evidence="2" id="KW-1185">Reference proteome</keyword>
<comment type="caution">
    <text evidence="1">The sequence shown here is derived from an EMBL/GenBank/DDBJ whole genome shotgun (WGS) entry which is preliminary data.</text>
</comment>
<evidence type="ECO:0000313" key="2">
    <source>
        <dbReference type="Proteomes" id="UP001501476"/>
    </source>
</evidence>
<dbReference type="EMBL" id="BAAADG010000001">
    <property type="protein sequence ID" value="GAA0213567.1"/>
    <property type="molecule type" value="Genomic_DNA"/>
</dbReference>
<proteinExistence type="predicted"/>
<dbReference type="InterPro" id="IPR029063">
    <property type="entry name" value="SAM-dependent_MTases_sf"/>
</dbReference>
<evidence type="ECO:0000313" key="1">
    <source>
        <dbReference type="EMBL" id="GAA0213567.1"/>
    </source>
</evidence>
<organism evidence="1 2">
    <name type="scientific">Methylophaga marina</name>
    <dbReference type="NCBI Taxonomy" id="45495"/>
    <lineage>
        <taxon>Bacteria</taxon>
        <taxon>Pseudomonadati</taxon>
        <taxon>Pseudomonadota</taxon>
        <taxon>Gammaproteobacteria</taxon>
        <taxon>Thiotrichales</taxon>
        <taxon>Piscirickettsiaceae</taxon>
        <taxon>Methylophaga</taxon>
    </lineage>
</organism>
<evidence type="ECO:0008006" key="3">
    <source>
        <dbReference type="Google" id="ProtNLM"/>
    </source>
</evidence>
<dbReference type="RefSeq" id="WP_286305414.1">
    <property type="nucleotide sequence ID" value="NZ_AP027741.1"/>
</dbReference>
<accession>A0ABP3CRJ5</accession>
<gene>
    <name evidence="1" type="ORF">GCM10008964_01270</name>
</gene>